<protein>
    <submittedName>
        <fullName evidence="1">Uncharacterized protein</fullName>
    </submittedName>
</protein>
<evidence type="ECO:0000313" key="1">
    <source>
        <dbReference type="EMBL" id="NJB72217.1"/>
    </source>
</evidence>
<name>A0A846QYD6_9FLAO</name>
<organism evidence="1 2">
    <name type="scientific">Saonia flava</name>
    <dbReference type="NCBI Taxonomy" id="523696"/>
    <lineage>
        <taxon>Bacteria</taxon>
        <taxon>Pseudomonadati</taxon>
        <taxon>Bacteroidota</taxon>
        <taxon>Flavobacteriia</taxon>
        <taxon>Flavobacteriales</taxon>
        <taxon>Flavobacteriaceae</taxon>
        <taxon>Saonia</taxon>
    </lineage>
</organism>
<sequence>MSCDIGLNSYRPTKTHSWSLTLITYPPPRITNTAVPLRTVASGTNGIIDGLSSSLVSWIAFYMWQLV</sequence>
<reference evidence="1 2" key="1">
    <citation type="submission" date="2020-03" db="EMBL/GenBank/DDBJ databases">
        <title>Genomic Encyclopedia of Type Strains, Phase IV (KMG-IV): sequencing the most valuable type-strain genomes for metagenomic binning, comparative biology and taxonomic classification.</title>
        <authorList>
            <person name="Goeker M."/>
        </authorList>
    </citation>
    <scope>NUCLEOTIDE SEQUENCE [LARGE SCALE GENOMIC DNA]</scope>
    <source>
        <strain evidence="1 2">DSM 29762</strain>
    </source>
</reference>
<dbReference type="AlphaFoldDB" id="A0A846QYD6"/>
<accession>A0A846QYD6</accession>
<keyword evidence="2" id="KW-1185">Reference proteome</keyword>
<evidence type="ECO:0000313" key="2">
    <source>
        <dbReference type="Proteomes" id="UP000590442"/>
    </source>
</evidence>
<dbReference type="EMBL" id="JAATJJ010000002">
    <property type="protein sequence ID" value="NJB72217.1"/>
    <property type="molecule type" value="Genomic_DNA"/>
</dbReference>
<gene>
    <name evidence="1" type="ORF">GGR42_002708</name>
</gene>
<proteinExistence type="predicted"/>
<comment type="caution">
    <text evidence="1">The sequence shown here is derived from an EMBL/GenBank/DDBJ whole genome shotgun (WGS) entry which is preliminary data.</text>
</comment>
<dbReference type="Proteomes" id="UP000590442">
    <property type="component" value="Unassembled WGS sequence"/>
</dbReference>